<dbReference type="AlphaFoldDB" id="A0A914N3W0"/>
<sequence length="75" mass="9008">MITRITWPSFINSTNTIIIFFAFNYFVINHLMFSCSLSWNFIKFSPILVRFITTFNNVGFNWGTSIRFWWIPLKS</sequence>
<accession>A0A914N3W0</accession>
<keyword evidence="1" id="KW-0472">Membrane</keyword>
<evidence type="ECO:0000313" key="3">
    <source>
        <dbReference type="WBParaSite" id="Minc3s03825g34914"/>
    </source>
</evidence>
<dbReference type="PROSITE" id="PS51257">
    <property type="entry name" value="PROKAR_LIPOPROTEIN"/>
    <property type="match status" value="1"/>
</dbReference>
<keyword evidence="1" id="KW-1133">Transmembrane helix</keyword>
<keyword evidence="2" id="KW-1185">Reference proteome</keyword>
<dbReference type="Proteomes" id="UP000887563">
    <property type="component" value="Unplaced"/>
</dbReference>
<dbReference type="WBParaSite" id="Minc3s03825g34914">
    <property type="protein sequence ID" value="Minc3s03825g34914"/>
    <property type="gene ID" value="Minc3s03825g34914"/>
</dbReference>
<reference evidence="3" key="1">
    <citation type="submission" date="2022-11" db="UniProtKB">
        <authorList>
            <consortium name="WormBaseParasite"/>
        </authorList>
    </citation>
    <scope>IDENTIFICATION</scope>
</reference>
<feature type="transmembrane region" description="Helical" evidence="1">
    <location>
        <begin position="17"/>
        <end position="42"/>
    </location>
</feature>
<proteinExistence type="predicted"/>
<evidence type="ECO:0000313" key="2">
    <source>
        <dbReference type="Proteomes" id="UP000887563"/>
    </source>
</evidence>
<keyword evidence="1" id="KW-0812">Transmembrane</keyword>
<name>A0A914N3W0_MELIC</name>
<protein>
    <submittedName>
        <fullName evidence="3">Candidate secreted effector</fullName>
    </submittedName>
</protein>
<evidence type="ECO:0000256" key="1">
    <source>
        <dbReference type="SAM" id="Phobius"/>
    </source>
</evidence>
<organism evidence="2 3">
    <name type="scientific">Meloidogyne incognita</name>
    <name type="common">Southern root-knot nematode worm</name>
    <name type="synonym">Oxyuris incognita</name>
    <dbReference type="NCBI Taxonomy" id="6306"/>
    <lineage>
        <taxon>Eukaryota</taxon>
        <taxon>Metazoa</taxon>
        <taxon>Ecdysozoa</taxon>
        <taxon>Nematoda</taxon>
        <taxon>Chromadorea</taxon>
        <taxon>Rhabditida</taxon>
        <taxon>Tylenchina</taxon>
        <taxon>Tylenchomorpha</taxon>
        <taxon>Tylenchoidea</taxon>
        <taxon>Meloidogynidae</taxon>
        <taxon>Meloidogyninae</taxon>
        <taxon>Meloidogyne</taxon>
        <taxon>Meloidogyne incognita group</taxon>
    </lineage>
</organism>